<proteinExistence type="predicted"/>
<protein>
    <submittedName>
        <fullName evidence="1">Uncharacterized protein</fullName>
    </submittedName>
</protein>
<dbReference type="KEGG" id="orn:DV701_03215"/>
<evidence type="ECO:0000313" key="2">
    <source>
        <dbReference type="Proteomes" id="UP000253790"/>
    </source>
</evidence>
<dbReference type="RefSeq" id="WP_114927043.1">
    <property type="nucleotide sequence ID" value="NZ_CP031229.1"/>
</dbReference>
<dbReference type="Proteomes" id="UP000253790">
    <property type="component" value="Chromosome"/>
</dbReference>
<organism evidence="1 2">
    <name type="scientific">Ornithinimicrobium avium</name>
    <dbReference type="NCBI Taxonomy" id="2283195"/>
    <lineage>
        <taxon>Bacteria</taxon>
        <taxon>Bacillati</taxon>
        <taxon>Actinomycetota</taxon>
        <taxon>Actinomycetes</taxon>
        <taxon>Micrococcales</taxon>
        <taxon>Ornithinimicrobiaceae</taxon>
        <taxon>Ornithinimicrobium</taxon>
    </lineage>
</organism>
<name>A0A345NJS0_9MICO</name>
<gene>
    <name evidence="1" type="ORF">DV701_03215</name>
</gene>
<reference evidence="1 2" key="1">
    <citation type="submission" date="2018-07" db="EMBL/GenBank/DDBJ databases">
        <title>Complete genome sequencing of Ornithinimicrobium sp. AMA3305.</title>
        <authorList>
            <person name="Bae J.-W."/>
        </authorList>
    </citation>
    <scope>NUCLEOTIDE SEQUENCE [LARGE SCALE GENOMIC DNA]</scope>
    <source>
        <strain evidence="1 2">AMA3305</strain>
    </source>
</reference>
<dbReference type="AlphaFoldDB" id="A0A345NJS0"/>
<dbReference type="OrthoDB" id="2596219at2"/>
<accession>A0A345NJS0</accession>
<evidence type="ECO:0000313" key="1">
    <source>
        <dbReference type="EMBL" id="AXH95278.1"/>
    </source>
</evidence>
<dbReference type="EMBL" id="CP031229">
    <property type="protein sequence ID" value="AXH95278.1"/>
    <property type="molecule type" value="Genomic_DNA"/>
</dbReference>
<keyword evidence="2" id="KW-1185">Reference proteome</keyword>
<sequence>MDATPAPLAPLRTVVWGILVVALDLNLGTFDVRVDPVGYAWSWPCGSCSCCGGPPASLSPPTGTAAAMIGG</sequence>